<dbReference type="Proteomes" id="UP001057402">
    <property type="component" value="Chromosome 3"/>
</dbReference>
<keyword evidence="2" id="KW-1185">Reference proteome</keyword>
<accession>A0ACB9RRI1</accession>
<name>A0ACB9RRI1_9MYRT</name>
<evidence type="ECO:0000313" key="1">
    <source>
        <dbReference type="EMBL" id="KAI4381023.1"/>
    </source>
</evidence>
<sequence>MVIGNLTTIIQGIYEKGGRKFAFMNLPRLWCLPGMRILTTPGNGECLEEASSLSSLHNQALGRALRKLEKKLKGFKYSLFDTNYIFGHMTENPSIYGLSEVKVACCGAGVFRGVFSCGGKRTVKEFELCGDPSQHLFWDSYHATEAAYDVISNRMWSGDDAGPRFVGPYTVEQLFTEP</sequence>
<proteinExistence type="predicted"/>
<comment type="caution">
    <text evidence="1">The sequence shown here is derived from an EMBL/GenBank/DDBJ whole genome shotgun (WGS) entry which is preliminary data.</text>
</comment>
<protein>
    <submittedName>
        <fullName evidence="1">Uncharacterized protein</fullName>
    </submittedName>
</protein>
<evidence type="ECO:0000313" key="2">
    <source>
        <dbReference type="Proteomes" id="UP001057402"/>
    </source>
</evidence>
<dbReference type="EMBL" id="CM042882">
    <property type="protein sequence ID" value="KAI4381023.1"/>
    <property type="molecule type" value="Genomic_DNA"/>
</dbReference>
<reference evidence="2" key="1">
    <citation type="journal article" date="2023" name="Front. Plant Sci.">
        <title>Chromosomal-level genome assembly of Melastoma candidum provides insights into trichome evolution.</title>
        <authorList>
            <person name="Zhong Y."/>
            <person name="Wu W."/>
            <person name="Sun C."/>
            <person name="Zou P."/>
            <person name="Liu Y."/>
            <person name="Dai S."/>
            <person name="Zhou R."/>
        </authorList>
    </citation>
    <scope>NUCLEOTIDE SEQUENCE [LARGE SCALE GENOMIC DNA]</scope>
</reference>
<organism evidence="1 2">
    <name type="scientific">Melastoma candidum</name>
    <dbReference type="NCBI Taxonomy" id="119954"/>
    <lineage>
        <taxon>Eukaryota</taxon>
        <taxon>Viridiplantae</taxon>
        <taxon>Streptophyta</taxon>
        <taxon>Embryophyta</taxon>
        <taxon>Tracheophyta</taxon>
        <taxon>Spermatophyta</taxon>
        <taxon>Magnoliopsida</taxon>
        <taxon>eudicotyledons</taxon>
        <taxon>Gunneridae</taxon>
        <taxon>Pentapetalae</taxon>
        <taxon>rosids</taxon>
        <taxon>malvids</taxon>
        <taxon>Myrtales</taxon>
        <taxon>Melastomataceae</taxon>
        <taxon>Melastomatoideae</taxon>
        <taxon>Melastomateae</taxon>
        <taxon>Melastoma</taxon>
    </lineage>
</organism>
<gene>
    <name evidence="1" type="ORF">MLD38_007141</name>
</gene>